<evidence type="ECO:0000313" key="9">
    <source>
        <dbReference type="EMBL" id="OYR55660.1"/>
    </source>
</evidence>
<feature type="transmembrane region" description="Helical" evidence="7">
    <location>
        <begin position="38"/>
        <end position="59"/>
    </location>
</feature>
<dbReference type="EC" id="2.7.13.3" evidence="2"/>
<proteinExistence type="predicted"/>
<gene>
    <name evidence="9" type="ORF">DJ70_11160</name>
</gene>
<dbReference type="InterPro" id="IPR004358">
    <property type="entry name" value="Sig_transdc_His_kin-like_C"/>
</dbReference>
<dbReference type="CDD" id="cd00075">
    <property type="entry name" value="HATPase"/>
    <property type="match status" value="1"/>
</dbReference>
<dbReference type="Proteomes" id="UP000216308">
    <property type="component" value="Unassembled WGS sequence"/>
</dbReference>
<keyword evidence="7" id="KW-1133">Transmembrane helix</keyword>
<reference evidence="9 10" key="1">
    <citation type="journal article" date="2014" name="Front. Microbiol.">
        <title>Population and genomic analysis of the genus Halorubrum.</title>
        <authorList>
            <person name="Fullmer M.S."/>
            <person name="Soucy S.M."/>
            <person name="Swithers K.S."/>
            <person name="Makkay A.M."/>
            <person name="Wheeler R."/>
            <person name="Ventosa A."/>
            <person name="Gogarten J.P."/>
            <person name="Papke R.T."/>
        </authorList>
    </citation>
    <scope>NUCLEOTIDE SEQUENCE [LARGE SCALE GENOMIC DNA]</scope>
    <source>
        <strain evidence="9 10">Cb34</strain>
    </source>
</reference>
<dbReference type="Pfam" id="PF16927">
    <property type="entry name" value="HisKA_7TM"/>
    <property type="match status" value="1"/>
</dbReference>
<feature type="transmembrane region" description="Helical" evidence="7">
    <location>
        <begin position="65"/>
        <end position="90"/>
    </location>
</feature>
<dbReference type="GO" id="GO:0000155">
    <property type="term" value="F:phosphorelay sensor kinase activity"/>
    <property type="evidence" value="ECO:0007669"/>
    <property type="project" value="InterPro"/>
</dbReference>
<keyword evidence="6" id="KW-0902">Two-component regulatory system</keyword>
<keyword evidence="5 9" id="KW-0418">Kinase</keyword>
<evidence type="ECO:0000313" key="10">
    <source>
        <dbReference type="Proteomes" id="UP000216308"/>
    </source>
</evidence>
<feature type="domain" description="Histidine kinase" evidence="8">
    <location>
        <begin position="342"/>
        <end position="550"/>
    </location>
</feature>
<feature type="transmembrane region" description="Helical" evidence="7">
    <location>
        <begin position="102"/>
        <end position="123"/>
    </location>
</feature>
<dbReference type="Gene3D" id="3.30.450.20">
    <property type="entry name" value="PAS domain"/>
    <property type="match status" value="1"/>
</dbReference>
<keyword evidence="10" id="KW-1185">Reference proteome</keyword>
<evidence type="ECO:0000256" key="4">
    <source>
        <dbReference type="ARBA" id="ARBA00022679"/>
    </source>
</evidence>
<dbReference type="InterPro" id="IPR031621">
    <property type="entry name" value="HisKA_7TM"/>
</dbReference>
<dbReference type="PANTHER" id="PTHR43711:SF1">
    <property type="entry name" value="HISTIDINE KINASE 1"/>
    <property type="match status" value="1"/>
</dbReference>
<evidence type="ECO:0000256" key="5">
    <source>
        <dbReference type="ARBA" id="ARBA00022777"/>
    </source>
</evidence>
<evidence type="ECO:0000256" key="2">
    <source>
        <dbReference type="ARBA" id="ARBA00012438"/>
    </source>
</evidence>
<dbReference type="InterPro" id="IPR003594">
    <property type="entry name" value="HATPase_dom"/>
</dbReference>
<dbReference type="Pfam" id="PF02518">
    <property type="entry name" value="HATPase_c"/>
    <property type="match status" value="1"/>
</dbReference>
<evidence type="ECO:0000256" key="7">
    <source>
        <dbReference type="SAM" id="Phobius"/>
    </source>
</evidence>
<dbReference type="PRINTS" id="PR00344">
    <property type="entry name" value="BCTRLSENSOR"/>
</dbReference>
<dbReference type="PANTHER" id="PTHR43711">
    <property type="entry name" value="TWO-COMPONENT HISTIDINE KINASE"/>
    <property type="match status" value="1"/>
</dbReference>
<dbReference type="AlphaFoldDB" id="A0A256IGJ3"/>
<name>A0A256IGJ3_9EURY</name>
<dbReference type="SMART" id="SM00387">
    <property type="entry name" value="HATPase_c"/>
    <property type="match status" value="1"/>
</dbReference>
<dbReference type="OrthoDB" id="3369at2157"/>
<dbReference type="InterPro" id="IPR050736">
    <property type="entry name" value="Sensor_HK_Regulatory"/>
</dbReference>
<dbReference type="EMBL" id="NHPJ01000099">
    <property type="protein sequence ID" value="OYR55660.1"/>
    <property type="molecule type" value="Genomic_DNA"/>
</dbReference>
<keyword evidence="7" id="KW-0472">Membrane</keyword>
<organism evidence="9 10">
    <name type="scientific">Halorubrum halodurans</name>
    <dbReference type="NCBI Taxonomy" id="1383851"/>
    <lineage>
        <taxon>Archaea</taxon>
        <taxon>Methanobacteriati</taxon>
        <taxon>Methanobacteriota</taxon>
        <taxon>Stenosarchaea group</taxon>
        <taxon>Halobacteria</taxon>
        <taxon>Halobacteriales</taxon>
        <taxon>Haloferacaceae</taxon>
        <taxon>Halorubrum</taxon>
    </lineage>
</organism>
<dbReference type="InterPro" id="IPR036890">
    <property type="entry name" value="HATPase_C_sf"/>
</dbReference>
<protein>
    <recommendedName>
        <fullName evidence="2">histidine kinase</fullName>
        <ecNumber evidence="2">2.7.13.3</ecNumber>
    </recommendedName>
</protein>
<dbReference type="InterPro" id="IPR035965">
    <property type="entry name" value="PAS-like_dom_sf"/>
</dbReference>
<keyword evidence="4" id="KW-0808">Transferase</keyword>
<dbReference type="PROSITE" id="PS50109">
    <property type="entry name" value="HIS_KIN"/>
    <property type="match status" value="1"/>
</dbReference>
<dbReference type="SUPFAM" id="SSF55874">
    <property type="entry name" value="ATPase domain of HSP90 chaperone/DNA topoisomerase II/histidine kinase"/>
    <property type="match status" value="1"/>
</dbReference>
<evidence type="ECO:0000256" key="1">
    <source>
        <dbReference type="ARBA" id="ARBA00000085"/>
    </source>
</evidence>
<feature type="transmembrane region" description="Helical" evidence="7">
    <location>
        <begin position="175"/>
        <end position="192"/>
    </location>
</feature>
<keyword evidence="7" id="KW-0812">Transmembrane</keyword>
<dbReference type="InterPro" id="IPR005467">
    <property type="entry name" value="His_kinase_dom"/>
</dbReference>
<comment type="caution">
    <text evidence="9">The sequence shown here is derived from an EMBL/GenBank/DDBJ whole genome shotgun (WGS) entry which is preliminary data.</text>
</comment>
<dbReference type="SUPFAM" id="SSF55785">
    <property type="entry name" value="PYP-like sensor domain (PAS domain)"/>
    <property type="match status" value="1"/>
</dbReference>
<feature type="transmembrane region" description="Helical" evidence="7">
    <location>
        <begin position="143"/>
        <end position="163"/>
    </location>
</feature>
<feature type="transmembrane region" description="Helical" evidence="7">
    <location>
        <begin position="6"/>
        <end position="26"/>
    </location>
</feature>
<sequence>MDLVLFSHVGVFAVSALACVASLPRVRRIRHADTRRGLAALLLSVALWSIGYVGYLLAPSAAGKVAWYTVGFVFAFVAVGAWLYFCAAYTGRPPRRAPYRNAAIAVFAVFTALKLTNAFHGLYFTTAWTTEPFPHLAIRHELLYWLVLGLSYVVIGVGFFMLLERFHYTGADSRPLAALVGVTGIPVVATLFGGRVEWLLPLMYEPPGVALFAVGTLFVYSTRLETIRLTGASDKPAIYLDGDGRVRDYNASAREILPSLADAVGDPIDEVDAAVAERLAADGVCAIDRNGESRSYEVVSTPFTVGGVPTGRLVTLTDVTDREAYRRRLETKTEQLEALNRVVRHDIRNDMAVILGWMETFEGRVDDDLEPVLDRVLRKGAHVVELTETAREFIESLSAAEATNLRPVDVRETVDTELAAVRESFPDATFRVDGEIPDVRVRGNGMLSSVLRNLLENAVRHNDGATPEVTVAVETAGESVRISVRDDGPGIPDERKRAVFGKGEKGLDSPGTGIGLYLVHVLTSQFGGEVWVEDNDPEGSVFVVELVNADRVENVPDDADRPPRYPPNL</sequence>
<dbReference type="InterPro" id="IPR003661">
    <property type="entry name" value="HisK_dim/P_dom"/>
</dbReference>
<evidence type="ECO:0000256" key="3">
    <source>
        <dbReference type="ARBA" id="ARBA00022553"/>
    </source>
</evidence>
<keyword evidence="3" id="KW-0597">Phosphoprotein</keyword>
<dbReference type="RefSeq" id="WP_094533024.1">
    <property type="nucleotide sequence ID" value="NZ_NHPJ01000099.1"/>
</dbReference>
<evidence type="ECO:0000256" key="6">
    <source>
        <dbReference type="ARBA" id="ARBA00023012"/>
    </source>
</evidence>
<dbReference type="CDD" id="cd00082">
    <property type="entry name" value="HisKA"/>
    <property type="match status" value="1"/>
</dbReference>
<evidence type="ECO:0000259" key="8">
    <source>
        <dbReference type="PROSITE" id="PS50109"/>
    </source>
</evidence>
<accession>A0A256IGJ3</accession>
<dbReference type="Gene3D" id="3.30.565.10">
    <property type="entry name" value="Histidine kinase-like ATPase, C-terminal domain"/>
    <property type="match status" value="1"/>
</dbReference>
<comment type="catalytic activity">
    <reaction evidence="1">
        <text>ATP + protein L-histidine = ADP + protein N-phospho-L-histidine.</text>
        <dbReference type="EC" id="2.7.13.3"/>
    </reaction>
</comment>